<dbReference type="RefSeq" id="WP_133629171.1">
    <property type="nucleotide sequence ID" value="NZ_SOAZ01000029.1"/>
</dbReference>
<feature type="transmembrane region" description="Helical" evidence="2">
    <location>
        <begin position="6"/>
        <end position="28"/>
    </location>
</feature>
<dbReference type="OrthoDB" id="9806267at2"/>
<comment type="caution">
    <text evidence="3">The sequence shown here is derived from an EMBL/GenBank/DDBJ whole genome shotgun (WGS) entry which is preliminary data.</text>
</comment>
<keyword evidence="1" id="KW-0378">Hydrolase</keyword>
<keyword evidence="2" id="KW-1133">Transmembrane helix</keyword>
<name>A0A4R7KCI2_9CLOT</name>
<keyword evidence="2" id="KW-0472">Membrane</keyword>
<evidence type="ECO:0000313" key="4">
    <source>
        <dbReference type="Proteomes" id="UP000295325"/>
    </source>
</evidence>
<protein>
    <submittedName>
        <fullName evidence="3">N-acetylmuramoyl-L-alanine amidase</fullName>
    </submittedName>
</protein>
<evidence type="ECO:0000256" key="2">
    <source>
        <dbReference type="SAM" id="Phobius"/>
    </source>
</evidence>
<dbReference type="PANTHER" id="PTHR30404">
    <property type="entry name" value="N-ACETYLMURAMOYL-L-ALANINE AMIDASE"/>
    <property type="match status" value="1"/>
</dbReference>
<keyword evidence="4" id="KW-1185">Reference proteome</keyword>
<dbReference type="GO" id="GO:0030288">
    <property type="term" value="C:outer membrane-bounded periplasmic space"/>
    <property type="evidence" value="ECO:0007669"/>
    <property type="project" value="TreeGrafter"/>
</dbReference>
<dbReference type="GO" id="GO:0008745">
    <property type="term" value="F:N-acetylmuramoyl-L-alanine amidase activity"/>
    <property type="evidence" value="ECO:0007669"/>
    <property type="project" value="TreeGrafter"/>
</dbReference>
<proteinExistence type="predicted"/>
<dbReference type="PANTHER" id="PTHR30404:SF0">
    <property type="entry name" value="N-ACETYLMURAMOYL-L-ALANINE AMIDASE AMIC"/>
    <property type="match status" value="1"/>
</dbReference>
<dbReference type="InterPro" id="IPR050695">
    <property type="entry name" value="N-acetylmuramoyl_amidase_3"/>
</dbReference>
<sequence>MLKYSRVFIIILIVLFILVFDITQEFVFKGKKVPSSNKVILIYAWHGGRDYRAIVKNGAIEKEINLSISKRSTAIFVECGFLSNPEEKILLQQEDYQNKLSGLYIVD</sequence>
<organism evidence="3 4">
    <name type="scientific">Fonticella tunisiensis</name>
    <dbReference type="NCBI Taxonomy" id="1096341"/>
    <lineage>
        <taxon>Bacteria</taxon>
        <taxon>Bacillati</taxon>
        <taxon>Bacillota</taxon>
        <taxon>Clostridia</taxon>
        <taxon>Eubacteriales</taxon>
        <taxon>Clostridiaceae</taxon>
        <taxon>Fonticella</taxon>
    </lineage>
</organism>
<dbReference type="AlphaFoldDB" id="A0A4R7KCI2"/>
<accession>A0A4R7KCI2</accession>
<keyword evidence="2" id="KW-0812">Transmembrane</keyword>
<dbReference type="EMBL" id="SOAZ01000029">
    <property type="protein sequence ID" value="TDT50396.1"/>
    <property type="molecule type" value="Genomic_DNA"/>
</dbReference>
<gene>
    <name evidence="3" type="ORF">EDD71_12911</name>
</gene>
<evidence type="ECO:0000313" key="3">
    <source>
        <dbReference type="EMBL" id="TDT50396.1"/>
    </source>
</evidence>
<dbReference type="Proteomes" id="UP000295325">
    <property type="component" value="Unassembled WGS sequence"/>
</dbReference>
<evidence type="ECO:0000256" key="1">
    <source>
        <dbReference type="ARBA" id="ARBA00022801"/>
    </source>
</evidence>
<reference evidence="3 4" key="1">
    <citation type="submission" date="2019-03" db="EMBL/GenBank/DDBJ databases">
        <title>Genomic Encyclopedia of Type Strains, Phase IV (KMG-IV): sequencing the most valuable type-strain genomes for metagenomic binning, comparative biology and taxonomic classification.</title>
        <authorList>
            <person name="Goeker M."/>
        </authorList>
    </citation>
    <scope>NUCLEOTIDE SEQUENCE [LARGE SCALE GENOMIC DNA]</scope>
    <source>
        <strain evidence="3 4">DSM 24455</strain>
    </source>
</reference>